<name>X0VJE1_9ZZZZ</name>
<feature type="non-terminal residue" evidence="4">
    <location>
        <position position="124"/>
    </location>
</feature>
<reference evidence="4" key="1">
    <citation type="journal article" date="2014" name="Front. Microbiol.">
        <title>High frequency of phylogenetically diverse reductive dehalogenase-homologous genes in deep subseafloor sedimentary metagenomes.</title>
        <authorList>
            <person name="Kawai M."/>
            <person name="Futagami T."/>
            <person name="Toyoda A."/>
            <person name="Takaki Y."/>
            <person name="Nishi S."/>
            <person name="Hori S."/>
            <person name="Arai W."/>
            <person name="Tsubouchi T."/>
            <person name="Morono Y."/>
            <person name="Uchiyama I."/>
            <person name="Ito T."/>
            <person name="Fujiyama A."/>
            <person name="Inagaki F."/>
            <person name="Takami H."/>
        </authorList>
    </citation>
    <scope>NUCLEOTIDE SEQUENCE</scope>
    <source>
        <strain evidence="4">Expedition CK06-06</strain>
    </source>
</reference>
<evidence type="ECO:0000259" key="3">
    <source>
        <dbReference type="Pfam" id="PF00881"/>
    </source>
</evidence>
<proteinExistence type="inferred from homology"/>
<evidence type="ECO:0000256" key="2">
    <source>
        <dbReference type="ARBA" id="ARBA00023002"/>
    </source>
</evidence>
<dbReference type="EMBL" id="BARS01028684">
    <property type="protein sequence ID" value="GAG11327.1"/>
    <property type="molecule type" value="Genomic_DNA"/>
</dbReference>
<evidence type="ECO:0000313" key="4">
    <source>
        <dbReference type="EMBL" id="GAG11327.1"/>
    </source>
</evidence>
<dbReference type="Pfam" id="PF00881">
    <property type="entry name" value="Nitroreductase"/>
    <property type="match status" value="1"/>
</dbReference>
<gene>
    <name evidence="4" type="ORF">S01H1_44933</name>
</gene>
<dbReference type="GO" id="GO:0016491">
    <property type="term" value="F:oxidoreductase activity"/>
    <property type="evidence" value="ECO:0007669"/>
    <property type="project" value="UniProtKB-KW"/>
</dbReference>
<comment type="caution">
    <text evidence="4">The sequence shown here is derived from an EMBL/GenBank/DDBJ whole genome shotgun (WGS) entry which is preliminary data.</text>
</comment>
<organism evidence="4">
    <name type="scientific">marine sediment metagenome</name>
    <dbReference type="NCBI Taxonomy" id="412755"/>
    <lineage>
        <taxon>unclassified sequences</taxon>
        <taxon>metagenomes</taxon>
        <taxon>ecological metagenomes</taxon>
    </lineage>
</organism>
<feature type="domain" description="Nitroreductase" evidence="3">
    <location>
        <begin position="7"/>
        <end position="65"/>
    </location>
</feature>
<dbReference type="PANTHER" id="PTHR43673:SF10">
    <property type="entry name" value="NADH DEHYDROGENASE_NAD(P)H NITROREDUCTASE XCC3605-RELATED"/>
    <property type="match status" value="1"/>
</dbReference>
<protein>
    <recommendedName>
        <fullName evidence="3">Nitroreductase domain-containing protein</fullName>
    </recommendedName>
</protein>
<comment type="similarity">
    <text evidence="1">Belongs to the nitroreductase family.</text>
</comment>
<dbReference type="Gene3D" id="3.40.109.10">
    <property type="entry name" value="NADH Oxidase"/>
    <property type="match status" value="1"/>
</dbReference>
<dbReference type="SUPFAM" id="SSF55469">
    <property type="entry name" value="FMN-dependent nitroreductase-like"/>
    <property type="match status" value="1"/>
</dbReference>
<sequence length="124" mass="13639">MELSGAIDARRAYRSLDPVPITEDIVKELCEAAILAATCFNNQPARFVFVTDPAALQDMQGVMTKANAWTQQASLIIAVFSHVDYDCKVRGKEYYLFDTGMETAHLILKATDLGLVAHPIAGYD</sequence>
<dbReference type="PANTHER" id="PTHR43673">
    <property type="entry name" value="NAD(P)H NITROREDUCTASE YDGI-RELATED"/>
    <property type="match status" value="1"/>
</dbReference>
<dbReference type="InterPro" id="IPR029479">
    <property type="entry name" value="Nitroreductase"/>
</dbReference>
<accession>X0VJE1</accession>
<keyword evidence="2" id="KW-0560">Oxidoreductase</keyword>
<evidence type="ECO:0000256" key="1">
    <source>
        <dbReference type="ARBA" id="ARBA00007118"/>
    </source>
</evidence>
<dbReference type="AlphaFoldDB" id="X0VJE1"/>
<dbReference type="InterPro" id="IPR000415">
    <property type="entry name" value="Nitroreductase-like"/>
</dbReference>